<sequence length="268" mass="29517">MMELRDVSKSFGEGDQRMVVLEGFNATFEKGQVTSIMGGSGSGKSTVLKHMIGAYKPDTGKIFVDGEDITGYNQKQMDSVRKKFGFMFQSGALFQSMSVEDNVALPLREHTDLNETTIKIMVKLKLEMVGLRGCEHLKPAQLSGGMIKRIALARAIALDPKIVFYDEPSAGLDPISIGVIDKLIVDLTKKMGITAVVVTHELPSAMRISDKIIMLFKGKIIFEGSPEEIRNSEDPRVQQFINGSPDGPIPFSKSQVDLGEELKQMNFL</sequence>
<evidence type="ECO:0000259" key="4">
    <source>
        <dbReference type="PROSITE" id="PS50893"/>
    </source>
</evidence>
<dbReference type="InterPro" id="IPR003439">
    <property type="entry name" value="ABC_transporter-like_ATP-bd"/>
</dbReference>
<dbReference type="Gene3D" id="3.40.50.300">
    <property type="entry name" value="P-loop containing nucleotide triphosphate hydrolases"/>
    <property type="match status" value="1"/>
</dbReference>
<protein>
    <submittedName>
        <fullName evidence="5">ABC transporter ATP-binding protein</fullName>
    </submittedName>
</protein>
<dbReference type="KEGG" id="nli:G3M70_06535"/>
<evidence type="ECO:0000256" key="3">
    <source>
        <dbReference type="ARBA" id="ARBA00022840"/>
    </source>
</evidence>
<dbReference type="SUPFAM" id="SSF52540">
    <property type="entry name" value="P-loop containing nucleoside triphosphate hydrolases"/>
    <property type="match status" value="1"/>
</dbReference>
<feature type="domain" description="ABC transporter" evidence="4">
    <location>
        <begin position="2"/>
        <end position="242"/>
    </location>
</feature>
<evidence type="ECO:0000313" key="6">
    <source>
        <dbReference type="Proteomes" id="UP000594688"/>
    </source>
</evidence>
<dbReference type="InterPro" id="IPR027417">
    <property type="entry name" value="P-loop_NTPase"/>
</dbReference>
<dbReference type="AlphaFoldDB" id="A0A7T0BZE8"/>
<keyword evidence="3 5" id="KW-0067">ATP-binding</keyword>
<organism evidence="5 6">
    <name type="scientific">Candidatus Nitronauta litoralis</name>
    <dbReference type="NCBI Taxonomy" id="2705533"/>
    <lineage>
        <taxon>Bacteria</taxon>
        <taxon>Pseudomonadati</taxon>
        <taxon>Nitrospinota/Tectimicrobiota group</taxon>
        <taxon>Nitrospinota</taxon>
        <taxon>Nitrospinia</taxon>
        <taxon>Nitrospinales</taxon>
        <taxon>Nitrospinaceae</taxon>
        <taxon>Candidatus Nitronauta</taxon>
    </lineage>
</organism>
<dbReference type="SMART" id="SM00382">
    <property type="entry name" value="AAA"/>
    <property type="match status" value="1"/>
</dbReference>
<evidence type="ECO:0000313" key="5">
    <source>
        <dbReference type="EMBL" id="QPJ63732.1"/>
    </source>
</evidence>
<dbReference type="Proteomes" id="UP000594688">
    <property type="component" value="Chromosome"/>
</dbReference>
<accession>A0A7T0BZE8</accession>
<dbReference type="InterPro" id="IPR017871">
    <property type="entry name" value="ABC_transporter-like_CS"/>
</dbReference>
<evidence type="ECO:0000256" key="2">
    <source>
        <dbReference type="ARBA" id="ARBA00022741"/>
    </source>
</evidence>
<keyword evidence="1" id="KW-0813">Transport</keyword>
<dbReference type="PROSITE" id="PS50893">
    <property type="entry name" value="ABC_TRANSPORTER_2"/>
    <property type="match status" value="1"/>
</dbReference>
<reference evidence="5 6" key="1">
    <citation type="submission" date="2020-02" db="EMBL/GenBank/DDBJ databases">
        <title>Genomic and physiological characterization of two novel Nitrospinaceae genera.</title>
        <authorList>
            <person name="Mueller A.J."/>
            <person name="Jung M.-Y."/>
            <person name="Strachan C.R."/>
            <person name="Herbold C.W."/>
            <person name="Kirkegaard R.H."/>
            <person name="Daims H."/>
        </authorList>
    </citation>
    <scope>NUCLEOTIDE SEQUENCE [LARGE SCALE GENOMIC DNA]</scope>
    <source>
        <strain evidence="5">EB</strain>
    </source>
</reference>
<evidence type="ECO:0000256" key="1">
    <source>
        <dbReference type="ARBA" id="ARBA00022448"/>
    </source>
</evidence>
<dbReference type="InterPro" id="IPR003593">
    <property type="entry name" value="AAA+_ATPase"/>
</dbReference>
<proteinExistence type="predicted"/>
<dbReference type="EMBL" id="CP048685">
    <property type="protein sequence ID" value="QPJ63732.1"/>
    <property type="molecule type" value="Genomic_DNA"/>
</dbReference>
<dbReference type="Pfam" id="PF00005">
    <property type="entry name" value="ABC_tran"/>
    <property type="match status" value="1"/>
</dbReference>
<dbReference type="PROSITE" id="PS00211">
    <property type="entry name" value="ABC_TRANSPORTER_1"/>
    <property type="match status" value="1"/>
</dbReference>
<dbReference type="PANTHER" id="PTHR43023:SF6">
    <property type="entry name" value="INTERMEMBRANE PHOSPHOLIPID TRANSPORT SYSTEM ATP-BINDING PROTEIN MLAF"/>
    <property type="match status" value="1"/>
</dbReference>
<dbReference type="GO" id="GO:0005524">
    <property type="term" value="F:ATP binding"/>
    <property type="evidence" value="ECO:0007669"/>
    <property type="project" value="UniProtKB-KW"/>
</dbReference>
<gene>
    <name evidence="5" type="ORF">G3M70_06535</name>
</gene>
<dbReference type="GO" id="GO:0016887">
    <property type="term" value="F:ATP hydrolysis activity"/>
    <property type="evidence" value="ECO:0007669"/>
    <property type="project" value="InterPro"/>
</dbReference>
<name>A0A7T0BZE8_9BACT</name>
<dbReference type="CDD" id="cd03261">
    <property type="entry name" value="ABC_Org_Solvent_Resistant"/>
    <property type="match status" value="1"/>
</dbReference>
<dbReference type="PANTHER" id="PTHR43023">
    <property type="entry name" value="PROTEIN TRIGALACTOSYLDIACYLGLYCEROL 3, CHLOROPLASTIC"/>
    <property type="match status" value="1"/>
</dbReference>
<keyword evidence="2" id="KW-0547">Nucleotide-binding</keyword>